<keyword evidence="5 7" id="KW-0342">GTP-binding</keyword>
<evidence type="ECO:0000259" key="10">
    <source>
        <dbReference type="PROSITE" id="PS50823"/>
    </source>
</evidence>
<dbReference type="PANTHER" id="PTHR42698">
    <property type="entry name" value="GTPASE ERA"/>
    <property type="match status" value="1"/>
</dbReference>
<dbReference type="InterPro" id="IPR005662">
    <property type="entry name" value="GTPase_Era-like"/>
</dbReference>
<organism evidence="12 13">
    <name type="scientific">Sulfobacillus acidophilus (strain ATCC 700253 / DSM 10332 / NAL)</name>
    <dbReference type="NCBI Taxonomy" id="679936"/>
    <lineage>
        <taxon>Bacteria</taxon>
        <taxon>Bacillati</taxon>
        <taxon>Bacillota</taxon>
        <taxon>Clostridia</taxon>
        <taxon>Eubacteriales</taxon>
        <taxon>Clostridiales Family XVII. Incertae Sedis</taxon>
        <taxon>Sulfobacillus</taxon>
    </lineage>
</organism>
<evidence type="ECO:0000256" key="6">
    <source>
        <dbReference type="ARBA" id="ARBA00023136"/>
    </source>
</evidence>
<dbReference type="GO" id="GO:0000028">
    <property type="term" value="P:ribosomal small subunit assembly"/>
    <property type="evidence" value="ECO:0007669"/>
    <property type="project" value="TreeGrafter"/>
</dbReference>
<dbReference type="KEGG" id="sap:Sulac_2920"/>
<keyword evidence="6 7" id="KW-0472">Membrane</keyword>
<dbReference type="GO" id="GO:0005525">
    <property type="term" value="F:GTP binding"/>
    <property type="evidence" value="ECO:0007669"/>
    <property type="project" value="UniProtKB-UniRule"/>
</dbReference>
<evidence type="ECO:0000256" key="2">
    <source>
        <dbReference type="ARBA" id="ARBA00020484"/>
    </source>
</evidence>
<dbReference type="InterPro" id="IPR027417">
    <property type="entry name" value="P-loop_NTPase"/>
</dbReference>
<keyword evidence="7" id="KW-0699">rRNA-binding</keyword>
<dbReference type="Gene3D" id="3.40.50.300">
    <property type="entry name" value="P-loop containing nucleotide triphosphate hydrolases"/>
    <property type="match status" value="1"/>
</dbReference>
<evidence type="ECO:0000313" key="13">
    <source>
        <dbReference type="Proteomes" id="UP000005439"/>
    </source>
</evidence>
<dbReference type="InterPro" id="IPR009019">
    <property type="entry name" value="KH_sf_prok-type"/>
</dbReference>
<keyword evidence="7" id="KW-0690">Ribosome biogenesis</keyword>
<evidence type="ECO:0000256" key="8">
    <source>
        <dbReference type="PROSITE-ProRule" id="PRU01050"/>
    </source>
</evidence>
<dbReference type="InterPro" id="IPR004044">
    <property type="entry name" value="KH_dom_type_2"/>
</dbReference>
<dbReference type="Pfam" id="PF01926">
    <property type="entry name" value="MMR_HSR1"/>
    <property type="match status" value="1"/>
</dbReference>
<dbReference type="CDD" id="cd04163">
    <property type="entry name" value="Era"/>
    <property type="match status" value="1"/>
</dbReference>
<protein>
    <recommendedName>
        <fullName evidence="2 7">GTPase Era</fullName>
    </recommendedName>
</protein>
<evidence type="ECO:0000259" key="11">
    <source>
        <dbReference type="PROSITE" id="PS51713"/>
    </source>
</evidence>
<keyword evidence="13" id="KW-1185">Reference proteome</keyword>
<dbReference type="InterPro" id="IPR005225">
    <property type="entry name" value="Small_GTP-bd"/>
</dbReference>
<evidence type="ECO:0000256" key="9">
    <source>
        <dbReference type="RuleBase" id="RU003761"/>
    </source>
</evidence>
<evidence type="ECO:0000256" key="4">
    <source>
        <dbReference type="ARBA" id="ARBA00022884"/>
    </source>
</evidence>
<comment type="subcellular location">
    <subcellularLocation>
        <location evidence="7">Cytoplasm</location>
    </subcellularLocation>
    <subcellularLocation>
        <location evidence="7">Cell membrane</location>
        <topology evidence="7">Peripheral membrane protein</topology>
    </subcellularLocation>
</comment>
<feature type="binding site" evidence="7">
    <location>
        <begin position="12"/>
        <end position="19"/>
    </location>
    <ligand>
        <name>GTP</name>
        <dbReference type="ChEBI" id="CHEBI:37565"/>
    </ligand>
</feature>
<keyword evidence="4 7" id="KW-0694">RNA-binding</keyword>
<dbReference type="GO" id="GO:0070181">
    <property type="term" value="F:small ribosomal subunit rRNA binding"/>
    <property type="evidence" value="ECO:0007669"/>
    <property type="project" value="UniProtKB-UniRule"/>
</dbReference>
<feature type="region of interest" description="G5" evidence="8">
    <location>
        <begin position="148"/>
        <end position="150"/>
    </location>
</feature>
<dbReference type="HAMAP" id="MF_00367">
    <property type="entry name" value="GTPase_Era"/>
    <property type="match status" value="1"/>
</dbReference>
<dbReference type="GO" id="GO:0003924">
    <property type="term" value="F:GTPase activity"/>
    <property type="evidence" value="ECO:0007669"/>
    <property type="project" value="UniProtKB-UniRule"/>
</dbReference>
<dbReference type="GO" id="GO:0005886">
    <property type="term" value="C:plasma membrane"/>
    <property type="evidence" value="ECO:0007669"/>
    <property type="project" value="UniProtKB-SubCell"/>
</dbReference>
<dbReference type="Proteomes" id="UP000005439">
    <property type="component" value="Chromosome"/>
</dbReference>
<dbReference type="PATRIC" id="fig|679936.5.peg.3014"/>
<dbReference type="PROSITE" id="PS51713">
    <property type="entry name" value="G_ERA"/>
    <property type="match status" value="1"/>
</dbReference>
<dbReference type="NCBIfam" id="NF000908">
    <property type="entry name" value="PRK00089.1"/>
    <property type="match status" value="1"/>
</dbReference>
<feature type="region of interest" description="G3" evidence="8">
    <location>
        <begin position="59"/>
        <end position="62"/>
    </location>
</feature>
<evidence type="ECO:0000256" key="3">
    <source>
        <dbReference type="ARBA" id="ARBA00022741"/>
    </source>
</evidence>
<feature type="domain" description="Era-type G" evidence="11">
    <location>
        <begin position="4"/>
        <end position="169"/>
    </location>
</feature>
<dbReference type="Gene3D" id="3.30.300.20">
    <property type="match status" value="1"/>
</dbReference>
<feature type="binding site" evidence="7">
    <location>
        <begin position="121"/>
        <end position="124"/>
    </location>
    <ligand>
        <name>GTP</name>
        <dbReference type="ChEBI" id="CHEBI:37565"/>
    </ligand>
</feature>
<dbReference type="STRING" id="679936.Sulac_2920"/>
<comment type="function">
    <text evidence="7">An essential GTPase that binds both GDP and GTP, with rapid nucleotide exchange. Plays a role in 16S rRNA processing and 30S ribosomal subunit biogenesis and possibly also in cell cycle regulation and energy metabolism.</text>
</comment>
<dbReference type="HOGENOM" id="CLU_038009_1_0_9"/>
<dbReference type="FunFam" id="3.30.300.20:FF:000003">
    <property type="entry name" value="GTPase Era"/>
    <property type="match status" value="1"/>
</dbReference>
<evidence type="ECO:0000256" key="1">
    <source>
        <dbReference type="ARBA" id="ARBA00007921"/>
    </source>
</evidence>
<dbReference type="PROSITE" id="PS50823">
    <property type="entry name" value="KH_TYPE_2"/>
    <property type="match status" value="1"/>
</dbReference>
<dbReference type="AlphaFoldDB" id="G8TZQ1"/>
<dbReference type="EMBL" id="CP003179">
    <property type="protein sequence ID" value="AEW06381.1"/>
    <property type="molecule type" value="Genomic_DNA"/>
</dbReference>
<dbReference type="SUPFAM" id="SSF52540">
    <property type="entry name" value="P-loop containing nucleoside triphosphate hydrolases"/>
    <property type="match status" value="1"/>
</dbReference>
<feature type="region of interest" description="G1" evidence="8">
    <location>
        <begin position="12"/>
        <end position="19"/>
    </location>
</feature>
<accession>G8TZQ1</accession>
<name>G8TZQ1_SULAD</name>
<dbReference type="NCBIfam" id="TIGR00231">
    <property type="entry name" value="small_GTP"/>
    <property type="match status" value="1"/>
</dbReference>
<feature type="domain" description="KH type-2" evidence="10">
    <location>
        <begin position="200"/>
        <end position="277"/>
    </location>
</feature>
<sequence>MAYKAGFVALVGRPNVGKSTLLNALLGRKVAIATPKPQTTRNRIVGIVHRPDGQLILLDTPGIHRAQHKLGQRMNQTARLTAREADLIWHIVDISRPPNEEDRWAASLCRQSQIPTWLIGNKSDLVADAAAGLAPYQELMGYQAHWIISAAHELGLTDLVERTFEVLPEGVPYYPEDMVTDQSEDFYVSEVIREHVLELTREEIPYSVAVVVEERTLRRPDLTYIRATIYVERDGQKAIVIGDGGRMLKQIGERARQDLEEYYRHRVFLDLWVKVREKWRNEESWLRRLGYREPDK</sequence>
<keyword evidence="3 7" id="KW-0547">Nucleotide-binding</keyword>
<evidence type="ECO:0000256" key="7">
    <source>
        <dbReference type="HAMAP-Rule" id="MF_00367"/>
    </source>
</evidence>
<feature type="region of interest" description="G4" evidence="8">
    <location>
        <begin position="121"/>
        <end position="124"/>
    </location>
</feature>
<reference evidence="13" key="1">
    <citation type="submission" date="2011-12" db="EMBL/GenBank/DDBJ databases">
        <title>The complete genome of chromosome of Sulfobacillus acidophilus DSM 10332.</title>
        <authorList>
            <person name="Lucas S."/>
            <person name="Han J."/>
            <person name="Lapidus A."/>
            <person name="Bruce D."/>
            <person name="Goodwin L."/>
            <person name="Pitluck S."/>
            <person name="Peters L."/>
            <person name="Kyrpides N."/>
            <person name="Mavromatis K."/>
            <person name="Ivanova N."/>
            <person name="Mikhailova N."/>
            <person name="Chertkov O."/>
            <person name="Saunders E."/>
            <person name="Detter J.C."/>
            <person name="Tapia R."/>
            <person name="Han C."/>
            <person name="Land M."/>
            <person name="Hauser L."/>
            <person name="Markowitz V."/>
            <person name="Cheng J.-F."/>
            <person name="Hugenholtz P."/>
            <person name="Woyke T."/>
            <person name="Wu D."/>
            <person name="Pukall R."/>
            <person name="Gehrich-Schroeter G."/>
            <person name="Schneider S."/>
            <person name="Klenk H.-P."/>
            <person name="Eisen J.A."/>
        </authorList>
    </citation>
    <scope>NUCLEOTIDE SEQUENCE [LARGE SCALE GENOMIC DNA]</scope>
    <source>
        <strain evidence="13">ATCC 700253 / DSM 10332 / NAL</strain>
    </source>
</reference>
<dbReference type="Pfam" id="PF07650">
    <property type="entry name" value="KH_2"/>
    <property type="match status" value="1"/>
</dbReference>
<keyword evidence="7" id="KW-1003">Cell membrane</keyword>
<dbReference type="SUPFAM" id="SSF54814">
    <property type="entry name" value="Prokaryotic type KH domain (KH-domain type II)"/>
    <property type="match status" value="1"/>
</dbReference>
<dbReference type="InterPro" id="IPR006073">
    <property type="entry name" value="GTP-bd"/>
</dbReference>
<dbReference type="PANTHER" id="PTHR42698:SF1">
    <property type="entry name" value="GTPASE ERA, MITOCHONDRIAL"/>
    <property type="match status" value="1"/>
</dbReference>
<dbReference type="InterPro" id="IPR030388">
    <property type="entry name" value="G_ERA_dom"/>
</dbReference>
<evidence type="ECO:0000256" key="5">
    <source>
        <dbReference type="ARBA" id="ARBA00023134"/>
    </source>
</evidence>
<reference evidence="12 13" key="2">
    <citation type="journal article" date="2012" name="Stand. Genomic Sci.">
        <title>Complete genome sequence of the moderately thermophilic mineral-sulfide-oxidizing firmicute Sulfobacillus acidophilus type strain (NAL(T)).</title>
        <authorList>
            <person name="Anderson I."/>
            <person name="Chertkov O."/>
            <person name="Chen A."/>
            <person name="Saunders E."/>
            <person name="Lapidus A."/>
            <person name="Nolan M."/>
            <person name="Lucas S."/>
            <person name="Hammon N."/>
            <person name="Deshpande S."/>
            <person name="Cheng J.F."/>
            <person name="Han C."/>
            <person name="Tapia R."/>
            <person name="Goodwin L.A."/>
            <person name="Pitluck S."/>
            <person name="Liolios K."/>
            <person name="Pagani I."/>
            <person name="Ivanova N."/>
            <person name="Mikhailova N."/>
            <person name="Pati A."/>
            <person name="Palaniappan K."/>
            <person name="Land M."/>
            <person name="Pan C."/>
            <person name="Rohde M."/>
            <person name="Pukall R."/>
            <person name="Goker M."/>
            <person name="Detter J.C."/>
            <person name="Woyke T."/>
            <person name="Bristow J."/>
            <person name="Eisen J.A."/>
            <person name="Markowitz V."/>
            <person name="Hugenholtz P."/>
            <person name="Kyrpides N.C."/>
            <person name="Klenk H.P."/>
            <person name="Mavromatis K."/>
        </authorList>
    </citation>
    <scope>NUCLEOTIDE SEQUENCE [LARGE SCALE GENOMIC DNA]</scope>
    <source>
        <strain evidence="13">ATCC 700253 / DSM 10332 / NAL</strain>
    </source>
</reference>
<dbReference type="InterPro" id="IPR015946">
    <property type="entry name" value="KH_dom-like_a/b"/>
</dbReference>
<evidence type="ECO:0000313" key="12">
    <source>
        <dbReference type="EMBL" id="AEW06381.1"/>
    </source>
</evidence>
<feature type="region of interest" description="G2" evidence="8">
    <location>
        <begin position="38"/>
        <end position="42"/>
    </location>
</feature>
<dbReference type="GO" id="GO:0043024">
    <property type="term" value="F:ribosomal small subunit binding"/>
    <property type="evidence" value="ECO:0007669"/>
    <property type="project" value="TreeGrafter"/>
</dbReference>
<comment type="similarity">
    <text evidence="1 7 8 9">Belongs to the TRAFAC class TrmE-Era-EngA-EngB-Septin-like GTPase superfamily. Era GTPase family.</text>
</comment>
<dbReference type="PRINTS" id="PR00326">
    <property type="entry name" value="GTP1OBG"/>
</dbReference>
<feature type="binding site" evidence="7">
    <location>
        <begin position="59"/>
        <end position="63"/>
    </location>
    <ligand>
        <name>GTP</name>
        <dbReference type="ChEBI" id="CHEBI:37565"/>
    </ligand>
</feature>
<keyword evidence="7" id="KW-0963">Cytoplasm</keyword>
<dbReference type="CDD" id="cd22534">
    <property type="entry name" value="KH-II_Era"/>
    <property type="match status" value="1"/>
</dbReference>
<dbReference type="GO" id="GO:0005829">
    <property type="term" value="C:cytosol"/>
    <property type="evidence" value="ECO:0007669"/>
    <property type="project" value="TreeGrafter"/>
</dbReference>
<dbReference type="NCBIfam" id="TIGR00436">
    <property type="entry name" value="era"/>
    <property type="match status" value="1"/>
</dbReference>
<comment type="subunit">
    <text evidence="7">Monomer.</text>
</comment>
<gene>
    <name evidence="7" type="primary">era</name>
    <name evidence="12" type="ordered locus">Sulac_2920</name>
</gene>
<proteinExistence type="inferred from homology"/>